<dbReference type="Proteomes" id="UP000199468">
    <property type="component" value="Unassembled WGS sequence"/>
</dbReference>
<dbReference type="InterPro" id="IPR042099">
    <property type="entry name" value="ANL_N_sf"/>
</dbReference>
<dbReference type="RefSeq" id="WP_091859185.1">
    <property type="nucleotide sequence ID" value="NZ_FNBZ01000006.1"/>
</dbReference>
<protein>
    <submittedName>
        <fullName evidence="2">AMP-binding enzyme</fullName>
    </submittedName>
</protein>
<evidence type="ECO:0000313" key="3">
    <source>
        <dbReference type="Proteomes" id="UP000199468"/>
    </source>
</evidence>
<dbReference type="EMBL" id="FNBZ01000006">
    <property type="protein sequence ID" value="SDG97664.1"/>
    <property type="molecule type" value="Genomic_DNA"/>
</dbReference>
<comment type="caution">
    <text evidence="2">The sequence shown here is derived from an EMBL/GenBank/DDBJ whole genome shotgun (WGS) entry which is preliminary data.</text>
</comment>
<organism evidence="2 3">
    <name type="scientific">Bosea robiniae</name>
    <dbReference type="NCBI Taxonomy" id="1036780"/>
    <lineage>
        <taxon>Bacteria</taxon>
        <taxon>Pseudomonadati</taxon>
        <taxon>Pseudomonadota</taxon>
        <taxon>Alphaproteobacteria</taxon>
        <taxon>Hyphomicrobiales</taxon>
        <taxon>Boseaceae</taxon>
        <taxon>Bosea</taxon>
    </lineage>
</organism>
<evidence type="ECO:0000313" key="2">
    <source>
        <dbReference type="EMBL" id="SDG97664.1"/>
    </source>
</evidence>
<dbReference type="SUPFAM" id="SSF56801">
    <property type="entry name" value="Acetyl-CoA synthetase-like"/>
    <property type="match status" value="1"/>
</dbReference>
<dbReference type="Pfam" id="PF00501">
    <property type="entry name" value="AMP-binding"/>
    <property type="match status" value="1"/>
</dbReference>
<reference evidence="2 3" key="1">
    <citation type="submission" date="2016-10" db="EMBL/GenBank/DDBJ databases">
        <authorList>
            <person name="Varghese N."/>
            <person name="Submissions S."/>
        </authorList>
    </citation>
    <scope>NUCLEOTIDE SEQUENCE [LARGE SCALE GENOMIC DNA]</scope>
    <source>
        <strain evidence="2 3">DSM 26672</strain>
    </source>
</reference>
<evidence type="ECO:0000259" key="1">
    <source>
        <dbReference type="Pfam" id="PF00501"/>
    </source>
</evidence>
<keyword evidence="3" id="KW-1185">Reference proteome</keyword>
<sequence length="345" mass="36047">MRADQDEASAVLDGLDLDTLLAALTRTRGYDAALRDPPGRRGWSDVKPGSINFLDLDERIDRLARLLAINKGTPGASVAILAPLGPEAIISILASLRAGLSPLMLPLHGNELELLALIEASGAVMAVGVSRVGPLRPLLTLRNLAMRAFGTRFVGGFGPDVPDGVAPLDMLMASPTLHPLPQMMERPALQIADGLSLQGPIALPERELLGKALDISRALKPTVSSRIVTTLVGGDLAALASGPGMAMLSGLELLPLGLFSLGDLEACIEGGRSVHLVLPGAMEPALAHSRLAGHPALASLVFVHRATDARSFPAIDRPDVAIVDIEARSARDITVSKRQGPSPAE</sequence>
<dbReference type="InterPro" id="IPR000873">
    <property type="entry name" value="AMP-dep_synth/lig_dom"/>
</dbReference>
<proteinExistence type="predicted"/>
<gene>
    <name evidence="2" type="ORF">SAMN05421844_106153</name>
</gene>
<accession>A0ABY0P307</accession>
<name>A0ABY0P307_9HYPH</name>
<feature type="domain" description="AMP-dependent synthetase/ligase" evidence="1">
    <location>
        <begin position="48"/>
        <end position="127"/>
    </location>
</feature>
<dbReference type="Gene3D" id="3.40.50.12780">
    <property type="entry name" value="N-terminal domain of ligase-like"/>
    <property type="match status" value="1"/>
</dbReference>